<gene>
    <name evidence="2" type="ORF">L2725_12720</name>
</gene>
<comment type="caution">
    <text evidence="2">The sequence shown here is derived from an EMBL/GenBank/DDBJ whole genome shotgun (WGS) entry which is preliminary data.</text>
</comment>
<dbReference type="Pfam" id="PF01764">
    <property type="entry name" value="Lipase_3"/>
    <property type="match status" value="1"/>
</dbReference>
<reference evidence="2 3" key="1">
    <citation type="submission" date="2022-01" db="EMBL/GenBank/DDBJ databases">
        <title>Whole genome-based taxonomy of the Shewanellaceae.</title>
        <authorList>
            <person name="Martin-Rodriguez A.J."/>
        </authorList>
    </citation>
    <scope>NUCLEOTIDE SEQUENCE [LARGE SCALE GENOMIC DNA]</scope>
    <source>
        <strain evidence="2 3">DSM 21332</strain>
    </source>
</reference>
<dbReference type="InterPro" id="IPR029058">
    <property type="entry name" value="AB_hydrolase_fold"/>
</dbReference>
<proteinExistence type="predicted"/>
<evidence type="ECO:0000313" key="2">
    <source>
        <dbReference type="EMBL" id="MCL2914631.1"/>
    </source>
</evidence>
<dbReference type="InterPro" id="IPR002921">
    <property type="entry name" value="Fungal_lipase-type"/>
</dbReference>
<name>A0ABT0N867_9GAMM</name>
<dbReference type="SUPFAM" id="SSF53474">
    <property type="entry name" value="alpha/beta-Hydrolases"/>
    <property type="match status" value="1"/>
</dbReference>
<dbReference type="EMBL" id="JAKIKT010000004">
    <property type="protein sequence ID" value="MCL2914631.1"/>
    <property type="molecule type" value="Genomic_DNA"/>
</dbReference>
<dbReference type="Gene3D" id="3.40.50.1820">
    <property type="entry name" value="alpha/beta hydrolase"/>
    <property type="match status" value="1"/>
</dbReference>
<feature type="domain" description="Fungal lipase-type" evidence="1">
    <location>
        <begin position="110"/>
        <end position="261"/>
    </location>
</feature>
<dbReference type="CDD" id="cd00519">
    <property type="entry name" value="Lipase_3"/>
    <property type="match status" value="1"/>
</dbReference>
<organism evidence="2 3">
    <name type="scientific">Shewanella corallii</name>
    <dbReference type="NCBI Taxonomy" id="560080"/>
    <lineage>
        <taxon>Bacteria</taxon>
        <taxon>Pseudomonadati</taxon>
        <taxon>Pseudomonadota</taxon>
        <taxon>Gammaproteobacteria</taxon>
        <taxon>Alteromonadales</taxon>
        <taxon>Shewanellaceae</taxon>
        <taxon>Shewanella</taxon>
    </lineage>
</organism>
<dbReference type="InterPro" id="IPR051218">
    <property type="entry name" value="Sec_MonoDiacylglyc_Lipase"/>
</dbReference>
<evidence type="ECO:0000313" key="3">
    <source>
        <dbReference type="Proteomes" id="UP001202831"/>
    </source>
</evidence>
<accession>A0ABT0N867</accession>
<sequence length="323" mass="36093">MDANLKNRLKGILSLAYQQDWNDESFSVGKAQVCAELSSIVYEDVQEYELKKASRIHLFASETYRSLIANHTVNSILDGLGEANLDARFFIVRGRYALVLGTILNDVVILAIRGTVFRELWDWKANIDAEKYYVYGSPHFHPFDYGYVRFDDQFFHRGFFESVIPQFASISDQIKKRQNSGNELKVVWTGHSLGGAMAAVGYAIHGARNTRIWLAEEIPGHAICAYTFGMPRYCGLGSVCNFPGPHHIYRKNDLVPTVPLRKMGFADSSKEYELTDTGTIGLTERTDTFGLAGHVPKLLSSIKAHSIEGYAELLALATGIGRP</sequence>
<keyword evidence="3" id="KW-1185">Reference proteome</keyword>
<evidence type="ECO:0000259" key="1">
    <source>
        <dbReference type="Pfam" id="PF01764"/>
    </source>
</evidence>
<dbReference type="PANTHER" id="PTHR45856:SF11">
    <property type="entry name" value="FUNGAL LIPASE-LIKE DOMAIN-CONTAINING PROTEIN"/>
    <property type="match status" value="1"/>
</dbReference>
<dbReference type="RefSeq" id="WP_249249305.1">
    <property type="nucleotide sequence ID" value="NZ_JAKIKT010000004.1"/>
</dbReference>
<protein>
    <submittedName>
        <fullName evidence="2">Lipase family protein</fullName>
    </submittedName>
</protein>
<dbReference type="Proteomes" id="UP001202831">
    <property type="component" value="Unassembled WGS sequence"/>
</dbReference>
<dbReference type="PANTHER" id="PTHR45856">
    <property type="entry name" value="ALPHA/BETA-HYDROLASES SUPERFAMILY PROTEIN"/>
    <property type="match status" value="1"/>
</dbReference>